<feature type="transmembrane region" description="Helical" evidence="7">
    <location>
        <begin position="142"/>
        <end position="162"/>
    </location>
</feature>
<sequence length="327" mass="36638">MDMAVSQIAVSASNADVPDNDYIAKHKPLPIRIGTHLRRYWQLWLMALPAMVFVFIFAYIPMYGIQLAFREFVPRKGLTGGTFVGLKYFNKFFQSPQFANLMRNTISISLWTLVMGFICPIILALLINQLGSKKIKGFVQTITYMPHFISTVVIVSMISIFLNPTSGFIGRFLNEDGKSILGDPNLFTPIYWITEVWQHCGWNSIIYLAALAGVDTALYEAAKMDGASRLQLIRYVDIPAILPTCGVLLILNMGSVLNVGFEKVFLMQNSLNLSSSEVISTFVYKMGFVSNQYSYSTAIGLFNTLINFVFLVMANAISKRVSDTSIF</sequence>
<dbReference type="PROSITE" id="PS50928">
    <property type="entry name" value="ABC_TM1"/>
    <property type="match status" value="1"/>
</dbReference>
<dbReference type="InterPro" id="IPR035906">
    <property type="entry name" value="MetI-like_sf"/>
</dbReference>
<proteinExistence type="inferred from homology"/>
<comment type="caution">
    <text evidence="9">The sequence shown here is derived from an EMBL/GenBank/DDBJ whole genome shotgun (WGS) entry which is preliminary data.</text>
</comment>
<dbReference type="AlphaFoldDB" id="A0A7J5TJV9"/>
<evidence type="ECO:0000256" key="1">
    <source>
        <dbReference type="ARBA" id="ARBA00004651"/>
    </source>
</evidence>
<evidence type="ECO:0000313" key="10">
    <source>
        <dbReference type="Proteomes" id="UP000429211"/>
    </source>
</evidence>
<keyword evidence="2 7" id="KW-0813">Transport</keyword>
<keyword evidence="5 7" id="KW-1133">Transmembrane helix</keyword>
<feature type="transmembrane region" description="Helical" evidence="7">
    <location>
        <begin position="293"/>
        <end position="317"/>
    </location>
</feature>
<feature type="domain" description="ABC transmembrane type-1" evidence="8">
    <location>
        <begin position="102"/>
        <end position="314"/>
    </location>
</feature>
<organism evidence="9 10">
    <name type="scientific">Bifidobacterium dentium</name>
    <dbReference type="NCBI Taxonomy" id="1689"/>
    <lineage>
        <taxon>Bacteria</taxon>
        <taxon>Bacillati</taxon>
        <taxon>Actinomycetota</taxon>
        <taxon>Actinomycetes</taxon>
        <taxon>Bifidobacteriales</taxon>
        <taxon>Bifidobacteriaceae</taxon>
        <taxon>Bifidobacterium</taxon>
    </lineage>
</organism>
<dbReference type="CDD" id="cd06261">
    <property type="entry name" value="TM_PBP2"/>
    <property type="match status" value="1"/>
</dbReference>
<feature type="transmembrane region" description="Helical" evidence="7">
    <location>
        <begin position="108"/>
        <end position="130"/>
    </location>
</feature>
<keyword evidence="4 7" id="KW-0812">Transmembrane</keyword>
<evidence type="ECO:0000259" key="8">
    <source>
        <dbReference type="PROSITE" id="PS50928"/>
    </source>
</evidence>
<evidence type="ECO:0000256" key="6">
    <source>
        <dbReference type="ARBA" id="ARBA00023136"/>
    </source>
</evidence>
<dbReference type="PANTHER" id="PTHR43227">
    <property type="entry name" value="BLL4140 PROTEIN"/>
    <property type="match status" value="1"/>
</dbReference>
<dbReference type="PANTHER" id="PTHR43227:SF11">
    <property type="entry name" value="BLL4140 PROTEIN"/>
    <property type="match status" value="1"/>
</dbReference>
<feature type="transmembrane region" description="Helical" evidence="7">
    <location>
        <begin position="40"/>
        <end position="60"/>
    </location>
</feature>
<comment type="similarity">
    <text evidence="7">Belongs to the binding-protein-dependent transport system permease family.</text>
</comment>
<dbReference type="GO" id="GO:0005886">
    <property type="term" value="C:plasma membrane"/>
    <property type="evidence" value="ECO:0007669"/>
    <property type="project" value="UniProtKB-SubCell"/>
</dbReference>
<dbReference type="Proteomes" id="UP000429211">
    <property type="component" value="Unassembled WGS sequence"/>
</dbReference>
<keyword evidence="3" id="KW-1003">Cell membrane</keyword>
<name>A0A7J5TJV9_9BIFI</name>
<evidence type="ECO:0000256" key="3">
    <source>
        <dbReference type="ARBA" id="ARBA00022475"/>
    </source>
</evidence>
<protein>
    <submittedName>
        <fullName evidence="9">Sugar ABC transporter permease</fullName>
    </submittedName>
</protein>
<evidence type="ECO:0000313" key="9">
    <source>
        <dbReference type="EMBL" id="KAB7461793.1"/>
    </source>
</evidence>
<evidence type="ECO:0000256" key="2">
    <source>
        <dbReference type="ARBA" id="ARBA00022448"/>
    </source>
</evidence>
<comment type="subcellular location">
    <subcellularLocation>
        <location evidence="1 7">Cell membrane</location>
        <topology evidence="1 7">Multi-pass membrane protein</topology>
    </subcellularLocation>
</comment>
<dbReference type="RefSeq" id="WP_034522124.1">
    <property type="nucleotide sequence ID" value="NZ_CACRSP010000009.1"/>
</dbReference>
<dbReference type="Gene3D" id="1.10.3720.10">
    <property type="entry name" value="MetI-like"/>
    <property type="match status" value="1"/>
</dbReference>
<feature type="transmembrane region" description="Helical" evidence="7">
    <location>
        <begin position="201"/>
        <end position="219"/>
    </location>
</feature>
<evidence type="ECO:0000256" key="5">
    <source>
        <dbReference type="ARBA" id="ARBA00022989"/>
    </source>
</evidence>
<dbReference type="Pfam" id="PF00528">
    <property type="entry name" value="BPD_transp_1"/>
    <property type="match status" value="1"/>
</dbReference>
<feature type="transmembrane region" description="Helical" evidence="7">
    <location>
        <begin position="240"/>
        <end position="261"/>
    </location>
</feature>
<evidence type="ECO:0000256" key="4">
    <source>
        <dbReference type="ARBA" id="ARBA00022692"/>
    </source>
</evidence>
<accession>A0A7J5TJV9</accession>
<keyword evidence="6 7" id="KW-0472">Membrane</keyword>
<dbReference type="InterPro" id="IPR000515">
    <property type="entry name" value="MetI-like"/>
</dbReference>
<dbReference type="EMBL" id="WDPD01000003">
    <property type="protein sequence ID" value="KAB7461793.1"/>
    <property type="molecule type" value="Genomic_DNA"/>
</dbReference>
<dbReference type="SUPFAM" id="SSF161098">
    <property type="entry name" value="MetI-like"/>
    <property type="match status" value="1"/>
</dbReference>
<gene>
    <name evidence="9" type="ORF">GBB04_04940</name>
</gene>
<dbReference type="InterPro" id="IPR050809">
    <property type="entry name" value="UgpAE/MalFG_permease"/>
</dbReference>
<evidence type="ECO:0000256" key="7">
    <source>
        <dbReference type="RuleBase" id="RU363032"/>
    </source>
</evidence>
<dbReference type="GO" id="GO:0055085">
    <property type="term" value="P:transmembrane transport"/>
    <property type="evidence" value="ECO:0007669"/>
    <property type="project" value="InterPro"/>
</dbReference>
<reference evidence="9 10" key="1">
    <citation type="journal article" date="2019" name="Nat. Med.">
        <title>A library of human gut bacterial isolates paired with longitudinal multiomics data enables mechanistic microbiome research.</title>
        <authorList>
            <person name="Poyet M."/>
            <person name="Groussin M."/>
            <person name="Gibbons S.M."/>
            <person name="Avila-Pacheco J."/>
            <person name="Jiang X."/>
            <person name="Kearney S.M."/>
            <person name="Perrotta A.R."/>
            <person name="Berdy B."/>
            <person name="Zhao S."/>
            <person name="Lieberman T.D."/>
            <person name="Swanson P.K."/>
            <person name="Smith M."/>
            <person name="Roesemann S."/>
            <person name="Alexander J.E."/>
            <person name="Rich S.A."/>
            <person name="Livny J."/>
            <person name="Vlamakis H."/>
            <person name="Clish C."/>
            <person name="Bullock K."/>
            <person name="Deik A."/>
            <person name="Scott J."/>
            <person name="Pierce K.A."/>
            <person name="Xavier R.J."/>
            <person name="Alm E.J."/>
        </authorList>
    </citation>
    <scope>NUCLEOTIDE SEQUENCE [LARGE SCALE GENOMIC DNA]</scope>
    <source>
        <strain evidence="9 10">BIOML-A2</strain>
    </source>
</reference>